<feature type="region of interest" description="Disordered" evidence="1">
    <location>
        <begin position="22"/>
        <end position="102"/>
    </location>
</feature>
<organism evidence="2 3">
    <name type="scientific">Araneus ventricosus</name>
    <name type="common">Orbweaver spider</name>
    <name type="synonym">Epeira ventricosa</name>
    <dbReference type="NCBI Taxonomy" id="182803"/>
    <lineage>
        <taxon>Eukaryota</taxon>
        <taxon>Metazoa</taxon>
        <taxon>Ecdysozoa</taxon>
        <taxon>Arthropoda</taxon>
        <taxon>Chelicerata</taxon>
        <taxon>Arachnida</taxon>
        <taxon>Araneae</taxon>
        <taxon>Araneomorphae</taxon>
        <taxon>Entelegynae</taxon>
        <taxon>Araneoidea</taxon>
        <taxon>Araneidae</taxon>
        <taxon>Araneus</taxon>
    </lineage>
</organism>
<sequence>MKVDFWIHSPFCQRPKSWEILRPATTPPPEKCVKLKGKWGGGQKRGRGGRQDTSVQVRLSEATRSPEPKTLRTILQVTGESDRKREKSPGKYFRGKKTTGKR</sequence>
<evidence type="ECO:0000256" key="1">
    <source>
        <dbReference type="SAM" id="MobiDB-lite"/>
    </source>
</evidence>
<gene>
    <name evidence="2" type="ORF">AVEN_99850_1</name>
</gene>
<dbReference type="Proteomes" id="UP000499080">
    <property type="component" value="Unassembled WGS sequence"/>
</dbReference>
<dbReference type="AlphaFoldDB" id="A0A4Y2MH28"/>
<protein>
    <submittedName>
        <fullName evidence="2">Uncharacterized protein</fullName>
    </submittedName>
</protein>
<comment type="caution">
    <text evidence="2">The sequence shown here is derived from an EMBL/GenBank/DDBJ whole genome shotgun (WGS) entry which is preliminary data.</text>
</comment>
<accession>A0A4Y2MH28</accession>
<dbReference type="EMBL" id="BGPR01007307">
    <property type="protein sequence ID" value="GBN25899.1"/>
    <property type="molecule type" value="Genomic_DNA"/>
</dbReference>
<name>A0A4Y2MH28_ARAVE</name>
<evidence type="ECO:0000313" key="2">
    <source>
        <dbReference type="EMBL" id="GBN25899.1"/>
    </source>
</evidence>
<feature type="compositionally biased region" description="Basic and acidic residues" evidence="1">
    <location>
        <begin position="80"/>
        <end position="89"/>
    </location>
</feature>
<feature type="compositionally biased region" description="Basic residues" evidence="1">
    <location>
        <begin position="93"/>
        <end position="102"/>
    </location>
</feature>
<keyword evidence="3" id="KW-1185">Reference proteome</keyword>
<reference evidence="2 3" key="1">
    <citation type="journal article" date="2019" name="Sci. Rep.">
        <title>Orb-weaving spider Araneus ventricosus genome elucidates the spidroin gene catalogue.</title>
        <authorList>
            <person name="Kono N."/>
            <person name="Nakamura H."/>
            <person name="Ohtoshi R."/>
            <person name="Moran D.A.P."/>
            <person name="Shinohara A."/>
            <person name="Yoshida Y."/>
            <person name="Fujiwara M."/>
            <person name="Mori M."/>
            <person name="Tomita M."/>
            <person name="Arakawa K."/>
        </authorList>
    </citation>
    <scope>NUCLEOTIDE SEQUENCE [LARGE SCALE GENOMIC DNA]</scope>
</reference>
<evidence type="ECO:0000313" key="3">
    <source>
        <dbReference type="Proteomes" id="UP000499080"/>
    </source>
</evidence>
<proteinExistence type="predicted"/>